<accession>A0ABQ7HV82</accession>
<comment type="caution">
    <text evidence="1">The sequence shown here is derived from an EMBL/GenBank/DDBJ whole genome shotgun (WGS) entry which is preliminary data.</text>
</comment>
<dbReference type="Proteomes" id="UP001516464">
    <property type="component" value="Unassembled WGS sequence"/>
</dbReference>
<evidence type="ECO:0000313" key="1">
    <source>
        <dbReference type="EMBL" id="KAF7674352.1"/>
    </source>
</evidence>
<reference evidence="1 2" key="1">
    <citation type="submission" date="2019-01" db="EMBL/GenBank/DDBJ databases">
        <title>Genomes sequencing and comparative genomics of infectious freshwater microsporidia, Cucumispora dikerogammari and Thelohania contejeani.</title>
        <authorList>
            <person name="Cormier A."/>
            <person name="Giraud I."/>
            <person name="Wattier R."/>
            <person name="Teixeira M."/>
            <person name="Grandjean F."/>
            <person name="Rigaud T."/>
            <person name="Cordaux R."/>
        </authorList>
    </citation>
    <scope>NUCLEOTIDE SEQUENCE [LARGE SCALE GENOMIC DNA]</scope>
    <source>
        <strain evidence="1">T1</strain>
        <tissue evidence="1">Spores</tissue>
    </source>
</reference>
<dbReference type="EMBL" id="SBIQ01000617">
    <property type="protein sequence ID" value="KAF7674352.1"/>
    <property type="molecule type" value="Genomic_DNA"/>
</dbReference>
<sequence length="199" mass="23165">MIMRVDELCNSNLNAKNSFKAINEHAISLINYHIGLQHLEPADFAALDQEVRLSLIKHNVHLKPGCKERLWLPRNGMERGLHSVEMKSECMLLQLRETLEKYKNISSRRASILKVEEQEKTHSSLIKHCLKVRYSLEDVSVKSVINAQRDSLYGTITNKKLHEKLYRARLNEHINLKDFSTWMTHGNNNPRAEALYCYI</sequence>
<gene>
    <name evidence="1" type="ORF">TCON_2737</name>
</gene>
<keyword evidence="2" id="KW-1185">Reference proteome</keyword>
<organism evidence="1 2">
    <name type="scientific">Astathelohania contejeani</name>
    <dbReference type="NCBI Taxonomy" id="164912"/>
    <lineage>
        <taxon>Eukaryota</taxon>
        <taxon>Fungi</taxon>
        <taxon>Fungi incertae sedis</taxon>
        <taxon>Microsporidia</taxon>
        <taxon>Astathelohaniidae</taxon>
        <taxon>Astathelohania</taxon>
    </lineage>
</organism>
<protein>
    <submittedName>
        <fullName evidence="1">Uncharacterized protein</fullName>
    </submittedName>
</protein>
<evidence type="ECO:0000313" key="2">
    <source>
        <dbReference type="Proteomes" id="UP001516464"/>
    </source>
</evidence>
<name>A0ABQ7HV82_9MICR</name>
<proteinExistence type="predicted"/>